<reference evidence="10 11" key="1">
    <citation type="submission" date="2019-05" db="EMBL/GenBank/DDBJ databases">
        <authorList>
            <person name="Qu J.-H."/>
        </authorList>
    </citation>
    <scope>NUCLEOTIDE SEQUENCE [LARGE SCALE GENOMIC DNA]</scope>
    <source>
        <strain evidence="10 11">T17</strain>
    </source>
</reference>
<evidence type="ECO:0000256" key="8">
    <source>
        <dbReference type="SAM" id="Phobius"/>
    </source>
</evidence>
<evidence type="ECO:0000313" key="10">
    <source>
        <dbReference type="EMBL" id="TLV03321.1"/>
    </source>
</evidence>
<dbReference type="GO" id="GO:0016763">
    <property type="term" value="F:pentosyltransferase activity"/>
    <property type="evidence" value="ECO:0007669"/>
    <property type="project" value="TreeGrafter"/>
</dbReference>
<dbReference type="InterPro" id="IPR038731">
    <property type="entry name" value="RgtA/B/C-like"/>
</dbReference>
<feature type="transmembrane region" description="Helical" evidence="8">
    <location>
        <begin position="190"/>
        <end position="209"/>
    </location>
</feature>
<keyword evidence="5 8" id="KW-0812">Transmembrane</keyword>
<accession>A0A5R9L4I3</accession>
<feature type="transmembrane region" description="Helical" evidence="8">
    <location>
        <begin position="69"/>
        <end position="90"/>
    </location>
</feature>
<proteinExistence type="predicted"/>
<feature type="transmembrane region" description="Helical" evidence="8">
    <location>
        <begin position="314"/>
        <end position="336"/>
    </location>
</feature>
<keyword evidence="4 10" id="KW-0808">Transferase</keyword>
<evidence type="ECO:0000256" key="3">
    <source>
        <dbReference type="ARBA" id="ARBA00022676"/>
    </source>
</evidence>
<comment type="caution">
    <text evidence="10">The sequence shown here is derived from an EMBL/GenBank/DDBJ whole genome shotgun (WGS) entry which is preliminary data.</text>
</comment>
<dbReference type="GO" id="GO:0009103">
    <property type="term" value="P:lipopolysaccharide biosynthetic process"/>
    <property type="evidence" value="ECO:0007669"/>
    <property type="project" value="UniProtKB-ARBA"/>
</dbReference>
<organism evidence="10 11">
    <name type="scientific">Dyadobacter luticola</name>
    <dbReference type="NCBI Taxonomy" id="1979387"/>
    <lineage>
        <taxon>Bacteria</taxon>
        <taxon>Pseudomonadati</taxon>
        <taxon>Bacteroidota</taxon>
        <taxon>Cytophagia</taxon>
        <taxon>Cytophagales</taxon>
        <taxon>Spirosomataceae</taxon>
        <taxon>Dyadobacter</taxon>
    </lineage>
</organism>
<dbReference type="GO" id="GO:0005886">
    <property type="term" value="C:plasma membrane"/>
    <property type="evidence" value="ECO:0007669"/>
    <property type="project" value="UniProtKB-SubCell"/>
</dbReference>
<feature type="transmembrane region" description="Helical" evidence="8">
    <location>
        <begin position="126"/>
        <end position="142"/>
    </location>
</feature>
<evidence type="ECO:0000256" key="7">
    <source>
        <dbReference type="ARBA" id="ARBA00023136"/>
    </source>
</evidence>
<dbReference type="PANTHER" id="PTHR33908">
    <property type="entry name" value="MANNOSYLTRANSFERASE YKCB-RELATED"/>
    <property type="match status" value="1"/>
</dbReference>
<evidence type="ECO:0000313" key="11">
    <source>
        <dbReference type="Proteomes" id="UP000306402"/>
    </source>
</evidence>
<evidence type="ECO:0000259" key="9">
    <source>
        <dbReference type="Pfam" id="PF13231"/>
    </source>
</evidence>
<dbReference type="PANTHER" id="PTHR33908:SF11">
    <property type="entry name" value="MEMBRANE PROTEIN"/>
    <property type="match status" value="1"/>
</dbReference>
<feature type="transmembrane region" description="Helical" evidence="8">
    <location>
        <begin position="44"/>
        <end position="62"/>
    </location>
</feature>
<feature type="transmembrane region" description="Helical" evidence="8">
    <location>
        <begin position="240"/>
        <end position="259"/>
    </location>
</feature>
<dbReference type="InterPro" id="IPR050297">
    <property type="entry name" value="LipidA_mod_glycosyltrf_83"/>
</dbReference>
<dbReference type="AlphaFoldDB" id="A0A5R9L4I3"/>
<keyword evidence="7 8" id="KW-0472">Membrane</keyword>
<feature type="transmembrane region" description="Helical" evidence="8">
    <location>
        <begin position="148"/>
        <end position="178"/>
    </location>
</feature>
<gene>
    <name evidence="10" type="ORF">FEN17_06835</name>
</gene>
<feature type="transmembrane region" description="Helical" evidence="8">
    <location>
        <begin position="96"/>
        <end position="114"/>
    </location>
</feature>
<sequence length="505" mass="58279">MQKKTLLLWFFIITKFALHAVMIAPEYDLHRDEYLHLDQGKHLAWGYLSVPPFTSWTSYIVLLLGNSEFWVKFFPVLFGVLTMVVVWKAIEELGGGLYALALGATAVTFSVLLRINMLFQPNSTDVFGWTLVYFCVLCYIKTEHKKWLYWAAVAFGFSFLNKYNIVFLVAGLVPALLLTSQRKVFANKQLYVAALIVILIILPNLIWQYQNNFPVLHHMQLLAKTQLVNVNRVDFLKEQILYFIGSIFVVLAALISFFIYPPFKKYQVFFWALVFTLSLFTYLRAKGYYAIGLYPIFLAFGSVYLEVLFVRRLVWLRVAAMLVIVGLFIPIVGLAFPIKSPAEIAANGGRLKKFGLLRWEDGKDHELPQDFADMLGWKELAQKVDMEYEKIADKRHTVVLCDSYGQAGAINYYSRFKNIGAVTMNADYINWVPLDEEIKNVILIQNADDDDKDRKKEQPLFQEIHLTGKIETPYARERGTSIYVLLNAKVSINEILKKDIEENRW</sequence>
<evidence type="ECO:0000256" key="2">
    <source>
        <dbReference type="ARBA" id="ARBA00022475"/>
    </source>
</evidence>
<keyword evidence="2" id="KW-1003">Cell membrane</keyword>
<dbReference type="OrthoDB" id="9813729at2"/>
<feature type="domain" description="Glycosyltransferase RgtA/B/C/D-like" evidence="9">
    <location>
        <begin position="50"/>
        <end position="207"/>
    </location>
</feature>
<evidence type="ECO:0000256" key="6">
    <source>
        <dbReference type="ARBA" id="ARBA00022989"/>
    </source>
</evidence>
<feature type="transmembrane region" description="Helical" evidence="8">
    <location>
        <begin position="7"/>
        <end position="24"/>
    </location>
</feature>
<dbReference type="Proteomes" id="UP000306402">
    <property type="component" value="Unassembled WGS sequence"/>
</dbReference>
<comment type="subcellular location">
    <subcellularLocation>
        <location evidence="1">Cell membrane</location>
        <topology evidence="1">Multi-pass membrane protein</topology>
    </subcellularLocation>
</comment>
<dbReference type="Pfam" id="PF13231">
    <property type="entry name" value="PMT_2"/>
    <property type="match status" value="1"/>
</dbReference>
<feature type="transmembrane region" description="Helical" evidence="8">
    <location>
        <begin position="266"/>
        <end position="283"/>
    </location>
</feature>
<evidence type="ECO:0000256" key="1">
    <source>
        <dbReference type="ARBA" id="ARBA00004651"/>
    </source>
</evidence>
<feature type="transmembrane region" description="Helical" evidence="8">
    <location>
        <begin position="289"/>
        <end position="307"/>
    </location>
</feature>
<evidence type="ECO:0000256" key="5">
    <source>
        <dbReference type="ARBA" id="ARBA00022692"/>
    </source>
</evidence>
<keyword evidence="6 8" id="KW-1133">Transmembrane helix</keyword>
<dbReference type="EMBL" id="VCEJ01000002">
    <property type="protein sequence ID" value="TLV03321.1"/>
    <property type="molecule type" value="Genomic_DNA"/>
</dbReference>
<keyword evidence="11" id="KW-1185">Reference proteome</keyword>
<protein>
    <submittedName>
        <fullName evidence="10">Glycosyltransferase family 39 protein</fullName>
    </submittedName>
</protein>
<name>A0A5R9L4I3_9BACT</name>
<dbReference type="RefSeq" id="WP_138364529.1">
    <property type="nucleotide sequence ID" value="NZ_VCEJ01000002.1"/>
</dbReference>
<keyword evidence="3" id="KW-0328">Glycosyltransferase</keyword>
<evidence type="ECO:0000256" key="4">
    <source>
        <dbReference type="ARBA" id="ARBA00022679"/>
    </source>
</evidence>